<evidence type="ECO:0000313" key="7">
    <source>
        <dbReference type="EMBL" id="KAK2593258.1"/>
    </source>
</evidence>
<organism evidence="7 8">
    <name type="scientific">Conoideocrella luteorostrata</name>
    <dbReference type="NCBI Taxonomy" id="1105319"/>
    <lineage>
        <taxon>Eukaryota</taxon>
        <taxon>Fungi</taxon>
        <taxon>Dikarya</taxon>
        <taxon>Ascomycota</taxon>
        <taxon>Pezizomycotina</taxon>
        <taxon>Sordariomycetes</taxon>
        <taxon>Hypocreomycetidae</taxon>
        <taxon>Hypocreales</taxon>
        <taxon>Clavicipitaceae</taxon>
        <taxon>Conoideocrella</taxon>
    </lineage>
</organism>
<dbReference type="PANTHER" id="PTHR45348">
    <property type="entry name" value="HYPOTHETICAL OXIDOREDUCTASE (EUROFUNG)"/>
    <property type="match status" value="1"/>
</dbReference>
<sequence>MPQLPSKQTAIIGREDGILHVSDNVNIPDVVADMILVKTAVVALNPIDTKMVGDLAAPGAIAGMDFAGEVVSIGSNVRTAKPIKIGDKVCGAVPGMHSLSMSVGAFAQYVGASDINTLKIPSHMSIEQAATLGSGVGTIGLALFKSLNVPASPSSPAQSPMDVLVYGGSTSTGTLAIQLPRLSGLRPIATSSPHNFDLVKSFGAAAVFDYHQENCVEDIRKFTRNSLKFVLDCVSEPETMQFCYRCLGRTGGKYTALEPTPDFLHNRPKTVVRDWVLGPVIIGKRLSWPEPFAREPNASLREFGSEWFSLVQDLLDKGDLKPHPHKIVDGGFEGLLNGLEVLKRKEVSGFKLVCRIS</sequence>
<dbReference type="GO" id="GO:0016651">
    <property type="term" value="F:oxidoreductase activity, acting on NAD(P)H"/>
    <property type="evidence" value="ECO:0007669"/>
    <property type="project" value="InterPro"/>
</dbReference>
<reference evidence="7" key="1">
    <citation type="submission" date="2023-06" db="EMBL/GenBank/DDBJ databases">
        <title>Conoideocrella luteorostrata (Hypocreales: Clavicipitaceae), a potential biocontrol fungus for elongate hemlock scale in United States Christmas tree production areas.</title>
        <authorList>
            <person name="Barrett H."/>
            <person name="Lovett B."/>
            <person name="Macias A.M."/>
            <person name="Stajich J.E."/>
            <person name="Kasson M.T."/>
        </authorList>
    </citation>
    <scope>NUCLEOTIDE SEQUENCE</scope>
    <source>
        <strain evidence="7">ARSEF 14590</strain>
    </source>
</reference>
<dbReference type="EMBL" id="JASWJB010000220">
    <property type="protein sequence ID" value="KAK2593258.1"/>
    <property type="molecule type" value="Genomic_DNA"/>
</dbReference>
<dbReference type="Gene3D" id="3.90.180.10">
    <property type="entry name" value="Medium-chain alcohol dehydrogenases, catalytic domain"/>
    <property type="match status" value="1"/>
</dbReference>
<feature type="domain" description="Enoyl reductase (ER)" evidence="6">
    <location>
        <begin position="13"/>
        <end position="342"/>
    </location>
</feature>
<keyword evidence="3" id="KW-0547">Nucleotide-binding</keyword>
<comment type="subunit">
    <text evidence="2">Monomer.</text>
</comment>
<keyword evidence="4" id="KW-0521">NADP</keyword>
<dbReference type="CDD" id="cd08249">
    <property type="entry name" value="enoyl_reductase_like"/>
    <property type="match status" value="1"/>
</dbReference>
<dbReference type="SUPFAM" id="SSF50129">
    <property type="entry name" value="GroES-like"/>
    <property type="match status" value="1"/>
</dbReference>
<evidence type="ECO:0000259" key="6">
    <source>
        <dbReference type="SMART" id="SM00829"/>
    </source>
</evidence>
<comment type="similarity">
    <text evidence="1">Belongs to the zinc-containing alcohol dehydrogenase family.</text>
</comment>
<dbReference type="InterPro" id="IPR011032">
    <property type="entry name" value="GroES-like_sf"/>
</dbReference>
<evidence type="ECO:0000256" key="2">
    <source>
        <dbReference type="ARBA" id="ARBA00011245"/>
    </source>
</evidence>
<dbReference type="Pfam" id="PF00107">
    <property type="entry name" value="ADH_zinc_N"/>
    <property type="match status" value="1"/>
</dbReference>
<evidence type="ECO:0000256" key="3">
    <source>
        <dbReference type="ARBA" id="ARBA00022741"/>
    </source>
</evidence>
<comment type="caution">
    <text evidence="7">The sequence shown here is derived from an EMBL/GenBank/DDBJ whole genome shotgun (WGS) entry which is preliminary data.</text>
</comment>
<evidence type="ECO:0000313" key="8">
    <source>
        <dbReference type="Proteomes" id="UP001251528"/>
    </source>
</evidence>
<name>A0AAJ0CHP4_9HYPO</name>
<dbReference type="InterPro" id="IPR036291">
    <property type="entry name" value="NAD(P)-bd_dom_sf"/>
</dbReference>
<accession>A0AAJ0CHP4</accession>
<dbReference type="InterPro" id="IPR013154">
    <property type="entry name" value="ADH-like_N"/>
</dbReference>
<keyword evidence="5" id="KW-0560">Oxidoreductase</keyword>
<dbReference type="GO" id="GO:0000166">
    <property type="term" value="F:nucleotide binding"/>
    <property type="evidence" value="ECO:0007669"/>
    <property type="project" value="UniProtKB-KW"/>
</dbReference>
<dbReference type="Pfam" id="PF08240">
    <property type="entry name" value="ADH_N"/>
    <property type="match status" value="1"/>
</dbReference>
<dbReference type="InterPro" id="IPR047122">
    <property type="entry name" value="Trans-enoyl_RdTase-like"/>
</dbReference>
<evidence type="ECO:0000256" key="1">
    <source>
        <dbReference type="ARBA" id="ARBA00008072"/>
    </source>
</evidence>
<evidence type="ECO:0000256" key="5">
    <source>
        <dbReference type="ARBA" id="ARBA00023002"/>
    </source>
</evidence>
<proteinExistence type="inferred from homology"/>
<dbReference type="InterPro" id="IPR013149">
    <property type="entry name" value="ADH-like_C"/>
</dbReference>
<dbReference type="AlphaFoldDB" id="A0AAJ0CHP4"/>
<dbReference type="Proteomes" id="UP001251528">
    <property type="component" value="Unassembled WGS sequence"/>
</dbReference>
<evidence type="ECO:0000256" key="4">
    <source>
        <dbReference type="ARBA" id="ARBA00022857"/>
    </source>
</evidence>
<protein>
    <submittedName>
        <fullName evidence="7">Trans-enoyl reductase fsl5</fullName>
    </submittedName>
</protein>
<dbReference type="Gene3D" id="3.40.50.720">
    <property type="entry name" value="NAD(P)-binding Rossmann-like Domain"/>
    <property type="match status" value="1"/>
</dbReference>
<gene>
    <name evidence="7" type="primary">FSL5</name>
    <name evidence="7" type="ORF">QQS21_009023</name>
</gene>
<dbReference type="SMART" id="SM00829">
    <property type="entry name" value="PKS_ER"/>
    <property type="match status" value="1"/>
</dbReference>
<dbReference type="PANTHER" id="PTHR45348:SF1">
    <property type="entry name" value="TRANS-ENOYL REDUCTASE STHE"/>
    <property type="match status" value="1"/>
</dbReference>
<dbReference type="SUPFAM" id="SSF51735">
    <property type="entry name" value="NAD(P)-binding Rossmann-fold domains"/>
    <property type="match status" value="1"/>
</dbReference>
<keyword evidence="8" id="KW-1185">Reference proteome</keyword>
<dbReference type="InterPro" id="IPR020843">
    <property type="entry name" value="ER"/>
</dbReference>